<keyword evidence="1" id="KW-0472">Membrane</keyword>
<feature type="transmembrane region" description="Helical" evidence="1">
    <location>
        <begin position="168"/>
        <end position="188"/>
    </location>
</feature>
<protein>
    <submittedName>
        <fullName evidence="2">G9896 protein</fullName>
    </submittedName>
</protein>
<feature type="transmembrane region" description="Helical" evidence="1">
    <location>
        <begin position="128"/>
        <end position="147"/>
    </location>
</feature>
<proteinExistence type="predicted"/>
<feature type="transmembrane region" description="Helical" evidence="1">
    <location>
        <begin position="44"/>
        <end position="64"/>
    </location>
</feature>
<accession>A0ABP1G6L2</accession>
<dbReference type="Proteomes" id="UP001497392">
    <property type="component" value="Unassembled WGS sequence"/>
</dbReference>
<gene>
    <name evidence="2" type="primary">g9896</name>
    <name evidence="2" type="ORF">VP750_LOCUS8911</name>
</gene>
<dbReference type="EMBL" id="CAXHTA020000016">
    <property type="protein sequence ID" value="CAL5227005.1"/>
    <property type="molecule type" value="Genomic_DNA"/>
</dbReference>
<evidence type="ECO:0000313" key="2">
    <source>
        <dbReference type="EMBL" id="CAL5227005.1"/>
    </source>
</evidence>
<comment type="caution">
    <text evidence="2">The sequence shown here is derived from an EMBL/GenBank/DDBJ whole genome shotgun (WGS) entry which is preliminary data.</text>
</comment>
<sequence length="205" mass="22609">MASQQQAMAMAQYDGTDGGQQQRQKLIRKEGGPITSQLGGPVNYAFFSLWLALGFSGWIIACAGQSALQRYENHSGISDGPAGWAIKSNYPALDSGRVFRLDWFDLFLNFITLMLIVVALFSKVIHQTRLVIVGWLAVATAQAILSADRFYNISHWHLSKSLYASSRATFSGFLIMATANFALMYHIGIVPPPPPRQLVKQQQGV</sequence>
<evidence type="ECO:0000256" key="1">
    <source>
        <dbReference type="SAM" id="Phobius"/>
    </source>
</evidence>
<keyword evidence="3" id="KW-1185">Reference proteome</keyword>
<keyword evidence="1" id="KW-0812">Transmembrane</keyword>
<evidence type="ECO:0000313" key="3">
    <source>
        <dbReference type="Proteomes" id="UP001497392"/>
    </source>
</evidence>
<keyword evidence="1" id="KW-1133">Transmembrane helix</keyword>
<reference evidence="2 3" key="1">
    <citation type="submission" date="2024-06" db="EMBL/GenBank/DDBJ databases">
        <authorList>
            <person name="Kraege A."/>
            <person name="Thomma B."/>
        </authorList>
    </citation>
    <scope>NUCLEOTIDE SEQUENCE [LARGE SCALE GENOMIC DNA]</scope>
</reference>
<feature type="transmembrane region" description="Helical" evidence="1">
    <location>
        <begin position="103"/>
        <end position="122"/>
    </location>
</feature>
<organism evidence="2 3">
    <name type="scientific">Coccomyxa viridis</name>
    <dbReference type="NCBI Taxonomy" id="1274662"/>
    <lineage>
        <taxon>Eukaryota</taxon>
        <taxon>Viridiplantae</taxon>
        <taxon>Chlorophyta</taxon>
        <taxon>core chlorophytes</taxon>
        <taxon>Trebouxiophyceae</taxon>
        <taxon>Trebouxiophyceae incertae sedis</taxon>
        <taxon>Coccomyxaceae</taxon>
        <taxon>Coccomyxa</taxon>
    </lineage>
</organism>
<name>A0ABP1G6L2_9CHLO</name>